<keyword evidence="2" id="KW-1185">Reference proteome</keyword>
<gene>
    <name evidence="1" type="ORF">CPT_CIP9_019</name>
</gene>
<evidence type="ECO:0000313" key="2">
    <source>
        <dbReference type="Proteomes" id="UP000465071"/>
    </source>
</evidence>
<proteinExistence type="predicted"/>
<accession>A0A6B9XZ86</accession>
<reference evidence="2" key="1">
    <citation type="submission" date="2019-12" db="EMBL/GenBank/DDBJ databases">
        <authorList>
            <person name="Wang K."/>
            <person name="Tamayo M.G."/>
            <person name="Penner T.V."/>
            <person name="Cook B.W.M."/>
            <person name="Court D.A."/>
            <person name="Theriault S.S."/>
        </authorList>
    </citation>
    <scope>NUCLEOTIDE SEQUENCE [LARGE SCALE GENOMIC DNA]</scope>
</reference>
<protein>
    <submittedName>
        <fullName evidence="1">Baseplate tail tube initiator</fullName>
    </submittedName>
</protein>
<name>A0A6B9XZ86_9CAUD</name>
<sequence length="325" mass="35260">MFTLQEFQNQAANIDFQRNNLFSVVFATTPSSKSQALLDQFGGALFNNLPVDTDFFGITQGEITQGITTLVTAGTQQLIRKSGVSKYLIGAMTNRVIQSLLGEFEVGTYLLDFFNMAYPTAGLMVHTVKVPDNQLNHEMDLNHNAPNIKITGREYSPFVLSFRMDSEASNYRAFNDWVNAVQDPVTGLRALPEDVEADIQVNLHARNGLPHTVIMLQGCVPVGVSAPELTYEGDNTITTFDVTFAYRVMSTGAVGKQAAIEWLEDKTINSITQINGERSLSSQLAGLSRLSGAQSGMTNLLNGFGSGGLNAGIGRIVGTGTSRLF</sequence>
<dbReference type="EMBL" id="MN882610">
    <property type="protein sequence ID" value="QHS01555.1"/>
    <property type="molecule type" value="Genomic_DNA"/>
</dbReference>
<organism evidence="1 2">
    <name type="scientific">Enterobacter phage vB_EclM_CIP9</name>
    <dbReference type="NCBI Taxonomy" id="2696340"/>
    <lineage>
        <taxon>Viruses</taxon>
        <taxon>Duplodnaviria</taxon>
        <taxon>Heunggongvirae</taxon>
        <taxon>Uroviricota</taxon>
        <taxon>Caudoviricetes</taxon>
        <taxon>Pantevenvirales</taxon>
        <taxon>Straboviridae</taxon>
        <taxon>Tevenvirinae</taxon>
        <taxon>Kanagawavirus</taxon>
        <taxon>Kanagawavirus cipnine</taxon>
    </lineage>
</organism>
<evidence type="ECO:0000313" key="1">
    <source>
        <dbReference type="EMBL" id="QHS01555.1"/>
    </source>
</evidence>
<dbReference type="Proteomes" id="UP000465071">
    <property type="component" value="Segment"/>
</dbReference>